<keyword evidence="4" id="KW-1185">Reference proteome</keyword>
<gene>
    <name evidence="5" type="primary">LOC110803042</name>
</gene>
<reference evidence="4" key="1">
    <citation type="journal article" date="2021" name="Nat. Commun.">
        <title>Genomic analyses provide insights into spinach domestication and the genetic basis of agronomic traits.</title>
        <authorList>
            <person name="Cai X."/>
            <person name="Sun X."/>
            <person name="Xu C."/>
            <person name="Sun H."/>
            <person name="Wang X."/>
            <person name="Ge C."/>
            <person name="Zhang Z."/>
            <person name="Wang Q."/>
            <person name="Fei Z."/>
            <person name="Jiao C."/>
            <person name="Wang Q."/>
        </authorList>
    </citation>
    <scope>NUCLEOTIDE SEQUENCE [LARGE SCALE GENOMIC DNA]</scope>
    <source>
        <strain evidence="4">cv. Varoflay</strain>
    </source>
</reference>
<reference evidence="5" key="2">
    <citation type="submission" date="2025-08" db="UniProtKB">
        <authorList>
            <consortium name="RefSeq"/>
        </authorList>
    </citation>
    <scope>IDENTIFICATION</scope>
    <source>
        <tissue evidence="5">Leaf</tissue>
    </source>
</reference>
<dbReference type="GO" id="GO:0016740">
    <property type="term" value="F:transferase activity"/>
    <property type="evidence" value="ECO:0007669"/>
    <property type="project" value="UniProtKB-KW"/>
</dbReference>
<feature type="domain" description="Glycosyl transferase CAP10" evidence="3">
    <location>
        <begin position="182"/>
        <end position="425"/>
    </location>
</feature>
<dbReference type="SMART" id="SM00672">
    <property type="entry name" value="CAP10"/>
    <property type="match status" value="1"/>
</dbReference>
<dbReference type="PANTHER" id="PTHR12203:SF35">
    <property type="entry name" value="PROTEIN O-GLUCOSYLTRANSFERASE 1"/>
    <property type="match status" value="1"/>
</dbReference>
<protein>
    <recommendedName>
        <fullName evidence="3">Glycosyl transferase CAP10 domain-containing protein</fullName>
    </recommendedName>
</protein>
<dbReference type="Proteomes" id="UP000813463">
    <property type="component" value="Chromosome 1"/>
</dbReference>
<dbReference type="GeneID" id="110803042"/>
<dbReference type="KEGG" id="soe:110803042"/>
<name>A0A9R0JAZ7_SPIOL</name>
<accession>A0A9R0JAZ7</accession>
<dbReference type="InterPro" id="IPR051091">
    <property type="entry name" value="O-Glucosyltr/Glycosyltrsf_90"/>
</dbReference>
<comment type="similarity">
    <text evidence="1">Belongs to the glycosyltransferase 90 family.</text>
</comment>
<keyword evidence="2" id="KW-0808">Transferase</keyword>
<sequence length="493" mass="56972">MAMGLRPKLNHGNSSLPRSPPYLFSSVCLLAFLSLAALLVLKVDDVAYQTKTVAGHNLKPTPWHLFEPKVFDEGTSYSRATKIVQCQYFQCRSNAIPNFPQLDLSKLSSCPEFFRYIHKDLEPWSKSKISLSHVMEAKEYAAFRVVIVGGRLFVDFYYACVQSRVMFTIWGLLQLLKRYPGLVPDVDLMFDCMDKPAINRTEHSSRPLPIFRYCTTSEHFDIPFPDWSFWGWPEVNLGPWDAEFREIKRGSRSRSWPKKWPYAYWKGNPDVGSQIRTDLIQCNDTKQWRAQILRQDWGEEARAGYKKSKLSNQCDHRYKIYAEGFAWSVSLKYILSCGSLTLLIAPQYEDFFTRGLLPNINYWHVPRTDLCPNIKHAVDWGNSHPAEAAAMGKAGQDYMDTLNMDRVYDYMFHLIMEYSKLQDFKPIPPPSAQEVCIESLLCFAEPKQRQFLEQSATSLASMPPCVLPNADGRILSRWKRLKDGMMKKNIKQT</sequence>
<dbReference type="Pfam" id="PF05686">
    <property type="entry name" value="Glyco_transf_90"/>
    <property type="match status" value="1"/>
</dbReference>
<dbReference type="InterPro" id="IPR006598">
    <property type="entry name" value="CAP10"/>
</dbReference>
<evidence type="ECO:0000259" key="3">
    <source>
        <dbReference type="SMART" id="SM00672"/>
    </source>
</evidence>
<evidence type="ECO:0000256" key="2">
    <source>
        <dbReference type="ARBA" id="ARBA00022679"/>
    </source>
</evidence>
<evidence type="ECO:0000256" key="1">
    <source>
        <dbReference type="ARBA" id="ARBA00010118"/>
    </source>
</evidence>
<evidence type="ECO:0000313" key="4">
    <source>
        <dbReference type="Proteomes" id="UP000813463"/>
    </source>
</evidence>
<dbReference type="AlphaFoldDB" id="A0A9R0JAZ7"/>
<proteinExistence type="inferred from homology"/>
<organism evidence="4 5">
    <name type="scientific">Spinacia oleracea</name>
    <name type="common">Spinach</name>
    <dbReference type="NCBI Taxonomy" id="3562"/>
    <lineage>
        <taxon>Eukaryota</taxon>
        <taxon>Viridiplantae</taxon>
        <taxon>Streptophyta</taxon>
        <taxon>Embryophyta</taxon>
        <taxon>Tracheophyta</taxon>
        <taxon>Spermatophyta</taxon>
        <taxon>Magnoliopsida</taxon>
        <taxon>eudicotyledons</taxon>
        <taxon>Gunneridae</taxon>
        <taxon>Pentapetalae</taxon>
        <taxon>Caryophyllales</taxon>
        <taxon>Chenopodiaceae</taxon>
        <taxon>Chenopodioideae</taxon>
        <taxon>Anserineae</taxon>
        <taxon>Spinacia</taxon>
    </lineage>
</organism>
<evidence type="ECO:0000313" key="5">
    <source>
        <dbReference type="RefSeq" id="XP_021864196.1"/>
    </source>
</evidence>
<dbReference type="RefSeq" id="XP_021864196.1">
    <property type="nucleotide sequence ID" value="XM_022008504.2"/>
</dbReference>
<dbReference type="OrthoDB" id="202415at2759"/>
<dbReference type="PANTHER" id="PTHR12203">
    <property type="entry name" value="KDEL LYS-ASP-GLU-LEU CONTAINING - RELATED"/>
    <property type="match status" value="1"/>
</dbReference>